<dbReference type="InterPro" id="IPR009936">
    <property type="entry name" value="DUF1468"/>
</dbReference>
<feature type="transmembrane region" description="Helical" evidence="1">
    <location>
        <begin position="137"/>
        <end position="159"/>
    </location>
</feature>
<name>A0A967C4Z9_9PROT</name>
<keyword evidence="4" id="KW-1185">Reference proteome</keyword>
<organism evidence="3 4">
    <name type="scientific">Pelagibius litoralis</name>
    <dbReference type="NCBI Taxonomy" id="374515"/>
    <lineage>
        <taxon>Bacteria</taxon>
        <taxon>Pseudomonadati</taxon>
        <taxon>Pseudomonadota</taxon>
        <taxon>Alphaproteobacteria</taxon>
        <taxon>Rhodospirillales</taxon>
        <taxon>Rhodovibrionaceae</taxon>
        <taxon>Pelagibius</taxon>
    </lineage>
</organism>
<dbReference type="EMBL" id="JAAQPH010000005">
    <property type="protein sequence ID" value="NIA68550.1"/>
    <property type="molecule type" value="Genomic_DNA"/>
</dbReference>
<protein>
    <recommendedName>
        <fullName evidence="2">DUF1468 domain-containing protein</fullName>
    </recommendedName>
</protein>
<comment type="caution">
    <text evidence="3">The sequence shown here is derived from an EMBL/GenBank/DDBJ whole genome shotgun (WGS) entry which is preliminary data.</text>
</comment>
<sequence length="168" mass="18475">MTRVNRDVVVALLLLLFCGVFFWESFNIRLTDYGQMNSAVWPRALLAALALASVIYLAQALRGDFAAETKSEDGAPEERGLLAWLASYRNAFFCYGLFLLFLLTLPVFGMLIGGILFVFLALTVLGSLELRLVPIHAAVAVGTVGAMWAVFTFGLRVFLPEGMLISFN</sequence>
<evidence type="ECO:0000256" key="1">
    <source>
        <dbReference type="SAM" id="Phobius"/>
    </source>
</evidence>
<dbReference type="Proteomes" id="UP000761264">
    <property type="component" value="Unassembled WGS sequence"/>
</dbReference>
<keyword evidence="1" id="KW-0472">Membrane</keyword>
<dbReference type="RefSeq" id="WP_167223265.1">
    <property type="nucleotide sequence ID" value="NZ_JAAQPH010000005.1"/>
</dbReference>
<reference evidence="3" key="1">
    <citation type="submission" date="2020-03" db="EMBL/GenBank/DDBJ databases">
        <title>Genome of Pelagibius litoralis DSM 21314T.</title>
        <authorList>
            <person name="Wang G."/>
        </authorList>
    </citation>
    <scope>NUCLEOTIDE SEQUENCE</scope>
    <source>
        <strain evidence="3">DSM 21314</strain>
    </source>
</reference>
<feature type="transmembrane region" description="Helical" evidence="1">
    <location>
        <begin position="92"/>
        <end position="125"/>
    </location>
</feature>
<feature type="transmembrane region" description="Helical" evidence="1">
    <location>
        <begin position="38"/>
        <end position="58"/>
    </location>
</feature>
<evidence type="ECO:0000313" key="3">
    <source>
        <dbReference type="EMBL" id="NIA68550.1"/>
    </source>
</evidence>
<evidence type="ECO:0000313" key="4">
    <source>
        <dbReference type="Proteomes" id="UP000761264"/>
    </source>
</evidence>
<gene>
    <name evidence="3" type="ORF">HBA54_08095</name>
</gene>
<keyword evidence="1" id="KW-1133">Transmembrane helix</keyword>
<dbReference type="AlphaFoldDB" id="A0A967C4Z9"/>
<keyword evidence="1" id="KW-0812">Transmembrane</keyword>
<feature type="domain" description="DUF1468" evidence="2">
    <location>
        <begin position="9"/>
        <end position="160"/>
    </location>
</feature>
<accession>A0A967C4Z9</accession>
<evidence type="ECO:0000259" key="2">
    <source>
        <dbReference type="Pfam" id="PF07331"/>
    </source>
</evidence>
<dbReference type="Pfam" id="PF07331">
    <property type="entry name" value="TctB"/>
    <property type="match status" value="1"/>
</dbReference>
<proteinExistence type="predicted"/>